<dbReference type="AlphaFoldDB" id="A0A0Q9YMC9"/>
<feature type="short sequence motif" description="DGA/G" evidence="4">
    <location>
        <begin position="225"/>
        <end position="227"/>
    </location>
</feature>
<dbReference type="InterPro" id="IPR002641">
    <property type="entry name" value="PNPLA_dom"/>
</dbReference>
<name>A0A0Q9YMC9_9GAMM</name>
<evidence type="ECO:0000256" key="2">
    <source>
        <dbReference type="ARBA" id="ARBA00022963"/>
    </source>
</evidence>
<sequence length="379" mass="43422">MSNKQTNSKKPKAGTEHKNNRYFSQYMANPEKYKRINLAIQGGGAHGAFAWGVIDRLLEDGNIHFEGISGTSAGSMMAVVLAHGLLVGGREGARESLYHFWQDIAKSGALNNPCKQLPWEKFWFGMKMDQSVLYHAFNSFTNWFSPYQWNVNDYNPLKEVLLANVDFALLQQCPFTKLFLSATNVRTGQVKIFKTNEITPEATLASACLPNLFKAVEIDGEYYWDGGYSGNPSLFPFFYHVESNDIVIIHVNPLERPPPPETPAEIFNRINEISFNSALLREFRSIDFIHNLIDKGWIKDEFKDRFKYILLHSISADKALNDLSVASKYSSDWDFLYLLYNRGRAKTDEWLNRHYDKIGKQSSLNLNEKLVKNHHTKTD</sequence>
<dbReference type="Pfam" id="PF01734">
    <property type="entry name" value="Patatin"/>
    <property type="match status" value="1"/>
</dbReference>
<proteinExistence type="predicted"/>
<organism evidence="6">
    <name type="scientific">Candidatus Berkiella aquae</name>
    <dbReference type="NCBI Taxonomy" id="295108"/>
    <lineage>
        <taxon>Bacteria</taxon>
        <taxon>Pseudomonadati</taxon>
        <taxon>Pseudomonadota</taxon>
        <taxon>Gammaproteobacteria</taxon>
        <taxon>Candidatus Berkiellales</taxon>
        <taxon>Candidatus Berkiellaceae</taxon>
        <taxon>Candidatus Berkiella</taxon>
    </lineage>
</organism>
<keyword evidence="3 4" id="KW-0443">Lipid metabolism</keyword>
<dbReference type="PANTHER" id="PTHR14226:SF78">
    <property type="entry name" value="SLR0060 PROTEIN"/>
    <property type="match status" value="1"/>
</dbReference>
<dbReference type="InterPro" id="IPR016035">
    <property type="entry name" value="Acyl_Trfase/lysoPLipase"/>
</dbReference>
<dbReference type="PATRIC" id="fig|1590043.3.peg.1042"/>
<dbReference type="SUPFAM" id="SSF52151">
    <property type="entry name" value="FabD/lysophospholipase-like"/>
    <property type="match status" value="1"/>
</dbReference>
<dbReference type="Gene3D" id="3.40.1090.10">
    <property type="entry name" value="Cytosolic phospholipase A2 catalytic domain"/>
    <property type="match status" value="2"/>
</dbReference>
<gene>
    <name evidence="6" type="ORF">HT99x_01033</name>
</gene>
<evidence type="ECO:0000256" key="1">
    <source>
        <dbReference type="ARBA" id="ARBA00022801"/>
    </source>
</evidence>
<evidence type="ECO:0000259" key="5">
    <source>
        <dbReference type="PROSITE" id="PS51635"/>
    </source>
</evidence>
<feature type="short sequence motif" description="GXGXXG" evidence="4">
    <location>
        <begin position="42"/>
        <end position="47"/>
    </location>
</feature>
<feature type="short sequence motif" description="GXSXG" evidence="4">
    <location>
        <begin position="70"/>
        <end position="74"/>
    </location>
</feature>
<dbReference type="GO" id="GO:0016042">
    <property type="term" value="P:lipid catabolic process"/>
    <property type="evidence" value="ECO:0007669"/>
    <property type="project" value="UniProtKB-UniRule"/>
</dbReference>
<evidence type="ECO:0000256" key="4">
    <source>
        <dbReference type="PROSITE-ProRule" id="PRU01161"/>
    </source>
</evidence>
<dbReference type="EMBL" id="LKAJ01000003">
    <property type="protein sequence ID" value="KRG21840.1"/>
    <property type="molecule type" value="Genomic_DNA"/>
</dbReference>
<feature type="active site" description="Proton acceptor" evidence="4">
    <location>
        <position position="225"/>
    </location>
</feature>
<evidence type="ECO:0000313" key="6">
    <source>
        <dbReference type="EMBL" id="KRG21840.1"/>
    </source>
</evidence>
<dbReference type="PROSITE" id="PS51635">
    <property type="entry name" value="PNPLA"/>
    <property type="match status" value="1"/>
</dbReference>
<keyword evidence="1 4" id="KW-0378">Hydrolase</keyword>
<keyword evidence="2 4" id="KW-0442">Lipid degradation</keyword>
<dbReference type="PANTHER" id="PTHR14226">
    <property type="entry name" value="NEUROPATHY TARGET ESTERASE/SWISS CHEESE D.MELANOGASTER"/>
    <property type="match status" value="1"/>
</dbReference>
<dbReference type="STRING" id="295108.HT99x_01033"/>
<feature type="domain" description="PNPLA" evidence="5">
    <location>
        <begin position="38"/>
        <end position="238"/>
    </location>
</feature>
<accession>A0A0Q9YMC9</accession>
<feature type="active site" description="Nucleophile" evidence="4">
    <location>
        <position position="72"/>
    </location>
</feature>
<dbReference type="GO" id="GO:0016787">
    <property type="term" value="F:hydrolase activity"/>
    <property type="evidence" value="ECO:0007669"/>
    <property type="project" value="UniProtKB-UniRule"/>
</dbReference>
<evidence type="ECO:0000256" key="3">
    <source>
        <dbReference type="ARBA" id="ARBA00023098"/>
    </source>
</evidence>
<protein>
    <submittedName>
        <fullName evidence="6">Patatin-like phospholipase</fullName>
    </submittedName>
</protein>
<dbReference type="InterPro" id="IPR050301">
    <property type="entry name" value="NTE"/>
</dbReference>
<comment type="caution">
    <text evidence="6">The sequence shown here is derived from an EMBL/GenBank/DDBJ whole genome shotgun (WGS) entry which is preliminary data.</text>
</comment>
<dbReference type="RefSeq" id="WP_235528422.1">
    <property type="nucleotide sequence ID" value="NZ_LKAJ02000001.1"/>
</dbReference>
<reference evidence="6" key="1">
    <citation type="submission" date="2015-09" db="EMBL/GenBank/DDBJ databases">
        <title>Draft Genome Sequences of Two Novel Amoeba-resistant Intranuclear Bacteria, Candidatus Berkiella cookevillensis and Candidatus Berkiella aquae.</title>
        <authorList>
            <person name="Mehari Y.T."/>
            <person name="Arivett B.A."/>
            <person name="Farone A.L."/>
            <person name="Gunderson J.H."/>
            <person name="Farone M.B."/>
        </authorList>
    </citation>
    <scope>NUCLEOTIDE SEQUENCE [LARGE SCALE GENOMIC DNA]</scope>
    <source>
        <strain evidence="6">HT99</strain>
    </source>
</reference>